<keyword evidence="1" id="KW-0472">Membrane</keyword>
<dbReference type="RefSeq" id="WP_188975470.1">
    <property type="nucleotide sequence ID" value="NZ_BMPG01000001.1"/>
</dbReference>
<dbReference type="AlphaFoldDB" id="A0A830FI72"/>
<organism evidence="2 3">
    <name type="scientific">Halocalculus aciditolerans</name>
    <dbReference type="NCBI Taxonomy" id="1383812"/>
    <lineage>
        <taxon>Archaea</taxon>
        <taxon>Methanobacteriati</taxon>
        <taxon>Methanobacteriota</taxon>
        <taxon>Stenosarchaea group</taxon>
        <taxon>Halobacteria</taxon>
        <taxon>Halobacteriales</taxon>
        <taxon>Halobacteriaceae</taxon>
        <taxon>Halocalculus</taxon>
    </lineage>
</organism>
<keyword evidence="3" id="KW-1185">Reference proteome</keyword>
<protein>
    <submittedName>
        <fullName evidence="2">Uncharacterized protein</fullName>
    </submittedName>
</protein>
<keyword evidence="1" id="KW-0812">Transmembrane</keyword>
<proteinExistence type="predicted"/>
<evidence type="ECO:0000256" key="1">
    <source>
        <dbReference type="SAM" id="Phobius"/>
    </source>
</evidence>
<sequence length="123" mass="12760">MALLSRLARVGVCFALTAFLVMPVAATVSVGTTTRLLSYTSLLAFVALPAAVALAEGFDAPTPRVWRTLLVFVAAGLAFGVAGTALLNAVAVTGRARDALVLAPAYALTYLIGWRAWTPEPLA</sequence>
<evidence type="ECO:0000313" key="2">
    <source>
        <dbReference type="EMBL" id="GGL49713.1"/>
    </source>
</evidence>
<feature type="transmembrane region" description="Helical" evidence="1">
    <location>
        <begin position="36"/>
        <end position="57"/>
    </location>
</feature>
<comment type="caution">
    <text evidence="2">The sequence shown here is derived from an EMBL/GenBank/DDBJ whole genome shotgun (WGS) entry which is preliminary data.</text>
</comment>
<accession>A0A830FI72</accession>
<reference evidence="2" key="2">
    <citation type="submission" date="2020-09" db="EMBL/GenBank/DDBJ databases">
        <authorList>
            <person name="Sun Q."/>
            <person name="Ohkuma M."/>
        </authorList>
    </citation>
    <scope>NUCLEOTIDE SEQUENCE</scope>
    <source>
        <strain evidence="2">JCM 19596</strain>
    </source>
</reference>
<feature type="transmembrane region" description="Helical" evidence="1">
    <location>
        <begin position="99"/>
        <end position="117"/>
    </location>
</feature>
<reference evidence="2" key="1">
    <citation type="journal article" date="2014" name="Int. J. Syst. Evol. Microbiol.">
        <title>Complete genome sequence of Corynebacterium casei LMG S-19264T (=DSM 44701T), isolated from a smear-ripened cheese.</title>
        <authorList>
            <consortium name="US DOE Joint Genome Institute (JGI-PGF)"/>
            <person name="Walter F."/>
            <person name="Albersmeier A."/>
            <person name="Kalinowski J."/>
            <person name="Ruckert C."/>
        </authorList>
    </citation>
    <scope>NUCLEOTIDE SEQUENCE</scope>
    <source>
        <strain evidence="2">JCM 19596</strain>
    </source>
</reference>
<gene>
    <name evidence="2" type="ORF">GCM10009039_04830</name>
</gene>
<keyword evidence="1" id="KW-1133">Transmembrane helix</keyword>
<evidence type="ECO:0000313" key="3">
    <source>
        <dbReference type="Proteomes" id="UP000607197"/>
    </source>
</evidence>
<name>A0A830FI72_9EURY</name>
<dbReference type="Proteomes" id="UP000607197">
    <property type="component" value="Unassembled WGS sequence"/>
</dbReference>
<dbReference type="EMBL" id="BMPG01000001">
    <property type="protein sequence ID" value="GGL49713.1"/>
    <property type="molecule type" value="Genomic_DNA"/>
</dbReference>
<feature type="transmembrane region" description="Helical" evidence="1">
    <location>
        <begin position="69"/>
        <end position="93"/>
    </location>
</feature>